<proteinExistence type="predicted"/>
<organism evidence="2 3">
    <name type="scientific">Streblomastix strix</name>
    <dbReference type="NCBI Taxonomy" id="222440"/>
    <lineage>
        <taxon>Eukaryota</taxon>
        <taxon>Metamonada</taxon>
        <taxon>Preaxostyla</taxon>
        <taxon>Oxymonadida</taxon>
        <taxon>Streblomastigidae</taxon>
        <taxon>Streblomastix</taxon>
    </lineage>
</organism>
<dbReference type="EMBL" id="SNRW01005549">
    <property type="protein sequence ID" value="KAA6384841.1"/>
    <property type="molecule type" value="Genomic_DNA"/>
</dbReference>
<gene>
    <name evidence="2" type="ORF">EZS28_019630</name>
</gene>
<feature type="compositionally biased region" description="Basic and acidic residues" evidence="1">
    <location>
        <begin position="261"/>
        <end position="271"/>
    </location>
</feature>
<reference evidence="2 3" key="1">
    <citation type="submission" date="2019-03" db="EMBL/GenBank/DDBJ databases">
        <title>Single cell metagenomics reveals metabolic interactions within the superorganism composed of flagellate Streblomastix strix and complex community of Bacteroidetes bacteria on its surface.</title>
        <authorList>
            <person name="Treitli S.C."/>
            <person name="Kolisko M."/>
            <person name="Husnik F."/>
            <person name="Keeling P."/>
            <person name="Hampl V."/>
        </authorList>
    </citation>
    <scope>NUCLEOTIDE SEQUENCE [LARGE SCALE GENOMIC DNA]</scope>
    <source>
        <strain evidence="2">ST1C</strain>
    </source>
</reference>
<sequence>MKDFILQGFTLQWKDDLSINNLQQYFKIIKFRGTEEEAREYKIMQEEELKENIVISIGKMQIKWYNPTFMIKKANGKCKKDTGCENAEQTDSRLPLQDARLEQGETNNQTWRLGHFTGPLLRISPPNNSYGIRTIPSIRIPEQLLHIQGKAVWNQTLTIVLYNSKGTNNATNMNENRDQNNQLRRQHPSPSLEQRISRENDLIGNRYTEIHRIRNEHGKERDRTESNCNISRMGMESSKRNSENETEEAFTSPTRFIQYQKMDKDENRDNSKTNSEVNRKTKLSKSVTLRSITLPEHNGPSESISCKTERMEYNYDNEQNGNLRYKLMESETQANIPAQLIYIPPQMTMTTDAASSG</sequence>
<dbReference type="OrthoDB" id="6356350at2759"/>
<protein>
    <submittedName>
        <fullName evidence="2">Uncharacterized protein</fullName>
    </submittedName>
</protein>
<dbReference type="Proteomes" id="UP000324800">
    <property type="component" value="Unassembled WGS sequence"/>
</dbReference>
<evidence type="ECO:0000313" key="3">
    <source>
        <dbReference type="Proteomes" id="UP000324800"/>
    </source>
</evidence>
<name>A0A5J4VQR5_9EUKA</name>
<comment type="caution">
    <text evidence="2">The sequence shown here is derived from an EMBL/GenBank/DDBJ whole genome shotgun (WGS) entry which is preliminary data.</text>
</comment>
<feature type="compositionally biased region" description="Polar residues" evidence="1">
    <location>
        <begin position="166"/>
        <end position="194"/>
    </location>
</feature>
<feature type="region of interest" description="Disordered" evidence="1">
    <location>
        <begin position="213"/>
        <end position="304"/>
    </location>
</feature>
<evidence type="ECO:0000256" key="1">
    <source>
        <dbReference type="SAM" id="MobiDB-lite"/>
    </source>
</evidence>
<accession>A0A5J4VQR5</accession>
<dbReference type="AlphaFoldDB" id="A0A5J4VQR5"/>
<feature type="compositionally biased region" description="Basic and acidic residues" evidence="1">
    <location>
        <begin position="213"/>
        <end position="225"/>
    </location>
</feature>
<evidence type="ECO:0000313" key="2">
    <source>
        <dbReference type="EMBL" id="KAA6384841.1"/>
    </source>
</evidence>
<feature type="region of interest" description="Disordered" evidence="1">
    <location>
        <begin position="166"/>
        <end position="200"/>
    </location>
</feature>